<dbReference type="EMBL" id="JBFATE010000003">
    <property type="protein sequence ID" value="MEV5245493.1"/>
    <property type="molecule type" value="Genomic_DNA"/>
</dbReference>
<feature type="region of interest" description="Disordered" evidence="1">
    <location>
        <begin position="1"/>
        <end position="21"/>
    </location>
</feature>
<feature type="domain" description="STAS" evidence="2">
    <location>
        <begin position="47"/>
        <end position="149"/>
    </location>
</feature>
<proteinExistence type="predicted"/>
<reference evidence="3 4" key="1">
    <citation type="submission" date="2024-06" db="EMBL/GenBank/DDBJ databases">
        <title>The Natural Products Discovery Center: Release of the First 8490 Sequenced Strains for Exploring Actinobacteria Biosynthetic Diversity.</title>
        <authorList>
            <person name="Kalkreuter E."/>
            <person name="Kautsar S.A."/>
            <person name="Yang D."/>
            <person name="Bader C.D."/>
            <person name="Teijaro C.N."/>
            <person name="Fluegel L."/>
            <person name="Davis C.M."/>
            <person name="Simpson J.R."/>
            <person name="Lauterbach L."/>
            <person name="Steele A.D."/>
            <person name="Gui C."/>
            <person name="Meng S."/>
            <person name="Li G."/>
            <person name="Viehrig K."/>
            <person name="Ye F."/>
            <person name="Su P."/>
            <person name="Kiefer A.F."/>
            <person name="Nichols A."/>
            <person name="Cepeda A.J."/>
            <person name="Yan W."/>
            <person name="Fan B."/>
            <person name="Jiang Y."/>
            <person name="Adhikari A."/>
            <person name="Zheng C.-J."/>
            <person name="Schuster L."/>
            <person name="Cowan T.M."/>
            <person name="Smanski M.J."/>
            <person name="Chevrette M.G."/>
            <person name="De Carvalho L.P.S."/>
            <person name="Shen B."/>
        </authorList>
    </citation>
    <scope>NUCLEOTIDE SEQUENCE [LARGE SCALE GENOMIC DNA]</scope>
    <source>
        <strain evidence="3 4">NPDC052768</strain>
    </source>
</reference>
<protein>
    <submittedName>
        <fullName evidence="3">STAS domain-containing protein</fullName>
    </submittedName>
</protein>
<comment type="caution">
    <text evidence="3">The sequence shown here is derived from an EMBL/GenBank/DDBJ whole genome shotgun (WGS) entry which is preliminary data.</text>
</comment>
<dbReference type="SUPFAM" id="SSF52091">
    <property type="entry name" value="SpoIIaa-like"/>
    <property type="match status" value="1"/>
</dbReference>
<dbReference type="Proteomes" id="UP001552527">
    <property type="component" value="Unassembled WGS sequence"/>
</dbReference>
<sequence>MTAPLGERHSRRSPMVPWDEAVSPTLMSAADGKPKPRQAIERVPEQASVHQYEWHGAWVVTAHGSFDMQTIRPLADALKAAVGRHPKVVLEASGVTFADSTFLNLLILTHQRGTLRVVAPSRQVRRLYELTGVDKILEVRRTVDEAAHS</sequence>
<accession>A0ABV3JD50</accession>
<evidence type="ECO:0000313" key="4">
    <source>
        <dbReference type="Proteomes" id="UP001552527"/>
    </source>
</evidence>
<dbReference type="PANTHER" id="PTHR33495">
    <property type="entry name" value="ANTI-SIGMA FACTOR ANTAGONIST TM_1081-RELATED-RELATED"/>
    <property type="match status" value="1"/>
</dbReference>
<dbReference type="PROSITE" id="PS50801">
    <property type="entry name" value="STAS"/>
    <property type="match status" value="1"/>
</dbReference>
<keyword evidence="4" id="KW-1185">Reference proteome</keyword>
<evidence type="ECO:0000256" key="1">
    <source>
        <dbReference type="SAM" id="MobiDB-lite"/>
    </source>
</evidence>
<gene>
    <name evidence="3" type="ORF">AB0K95_09535</name>
</gene>
<dbReference type="RefSeq" id="WP_364020139.1">
    <property type="nucleotide sequence ID" value="NZ_JBFATD010000003.1"/>
</dbReference>
<dbReference type="CDD" id="cd07043">
    <property type="entry name" value="STAS_anti-anti-sigma_factors"/>
    <property type="match status" value="1"/>
</dbReference>
<evidence type="ECO:0000313" key="3">
    <source>
        <dbReference type="EMBL" id="MEV5245493.1"/>
    </source>
</evidence>
<dbReference type="Gene3D" id="3.30.750.24">
    <property type="entry name" value="STAS domain"/>
    <property type="match status" value="1"/>
</dbReference>
<dbReference type="Pfam" id="PF13466">
    <property type="entry name" value="STAS_2"/>
    <property type="match status" value="1"/>
</dbReference>
<dbReference type="InterPro" id="IPR002645">
    <property type="entry name" value="STAS_dom"/>
</dbReference>
<dbReference type="InterPro" id="IPR058548">
    <property type="entry name" value="MlaB-like_STAS"/>
</dbReference>
<name>A0ABV3JD50_9ACTN</name>
<dbReference type="PANTHER" id="PTHR33495:SF2">
    <property type="entry name" value="ANTI-SIGMA FACTOR ANTAGONIST TM_1081-RELATED"/>
    <property type="match status" value="1"/>
</dbReference>
<dbReference type="InterPro" id="IPR036513">
    <property type="entry name" value="STAS_dom_sf"/>
</dbReference>
<organism evidence="3 4">
    <name type="scientific">Streptomyces werraensis</name>
    <dbReference type="NCBI Taxonomy" id="68284"/>
    <lineage>
        <taxon>Bacteria</taxon>
        <taxon>Bacillati</taxon>
        <taxon>Actinomycetota</taxon>
        <taxon>Actinomycetes</taxon>
        <taxon>Kitasatosporales</taxon>
        <taxon>Streptomycetaceae</taxon>
        <taxon>Streptomyces</taxon>
    </lineage>
</organism>
<evidence type="ECO:0000259" key="2">
    <source>
        <dbReference type="PROSITE" id="PS50801"/>
    </source>
</evidence>